<dbReference type="PANTHER" id="PTHR43071:SF1">
    <property type="entry name" value="2-AMINO-4-HYDROXY-6-HYDROXYMETHYLDIHYDROPTERIDINE PYROPHOSPHOKINASE"/>
    <property type="match status" value="1"/>
</dbReference>
<accession>A0A9D2QGD5</accession>
<organism evidence="10 11">
    <name type="scientific">Candidatus Corynebacterium faecigallinarum</name>
    <dbReference type="NCBI Taxonomy" id="2838528"/>
    <lineage>
        <taxon>Bacteria</taxon>
        <taxon>Bacillati</taxon>
        <taxon>Actinomycetota</taxon>
        <taxon>Actinomycetes</taxon>
        <taxon>Mycobacteriales</taxon>
        <taxon>Corynebacteriaceae</taxon>
        <taxon>Corynebacterium</taxon>
    </lineage>
</organism>
<comment type="catalytic activity">
    <reaction evidence="1">
        <text>6-hydroxymethyl-7,8-dihydropterin + ATP = (7,8-dihydropterin-6-yl)methyl diphosphate + AMP + H(+)</text>
        <dbReference type="Rhea" id="RHEA:11412"/>
        <dbReference type="ChEBI" id="CHEBI:15378"/>
        <dbReference type="ChEBI" id="CHEBI:30616"/>
        <dbReference type="ChEBI" id="CHEBI:44841"/>
        <dbReference type="ChEBI" id="CHEBI:72950"/>
        <dbReference type="ChEBI" id="CHEBI:456215"/>
        <dbReference type="EC" id="2.7.6.3"/>
    </reaction>
</comment>
<dbReference type="Proteomes" id="UP000823858">
    <property type="component" value="Unassembled WGS sequence"/>
</dbReference>
<evidence type="ECO:0000256" key="7">
    <source>
        <dbReference type="ARBA" id="ARBA00022840"/>
    </source>
</evidence>
<evidence type="ECO:0000256" key="5">
    <source>
        <dbReference type="ARBA" id="ARBA00022741"/>
    </source>
</evidence>
<dbReference type="CDD" id="cd00483">
    <property type="entry name" value="HPPK"/>
    <property type="match status" value="1"/>
</dbReference>
<evidence type="ECO:0000313" key="10">
    <source>
        <dbReference type="EMBL" id="HJC85579.1"/>
    </source>
</evidence>
<protein>
    <recommendedName>
        <fullName evidence="3">2-amino-4-hydroxy-6-hydroxymethyldihydropteridine diphosphokinase</fullName>
        <ecNumber evidence="3">2.7.6.3</ecNumber>
    </recommendedName>
</protein>
<keyword evidence="7" id="KW-0067">ATP-binding</keyword>
<dbReference type="Pfam" id="PF01288">
    <property type="entry name" value="HPPK"/>
    <property type="match status" value="1"/>
</dbReference>
<comment type="caution">
    <text evidence="10">The sequence shown here is derived from an EMBL/GenBank/DDBJ whole genome shotgun (WGS) entry which is preliminary data.</text>
</comment>
<dbReference type="Gene3D" id="3.30.70.560">
    <property type="entry name" value="7,8-Dihydro-6-hydroxymethylpterin-pyrophosphokinase HPPK"/>
    <property type="match status" value="1"/>
</dbReference>
<evidence type="ECO:0000256" key="8">
    <source>
        <dbReference type="ARBA" id="ARBA00022909"/>
    </source>
</evidence>
<dbReference type="PROSITE" id="PS00794">
    <property type="entry name" value="HPPK"/>
    <property type="match status" value="1"/>
</dbReference>
<evidence type="ECO:0000256" key="1">
    <source>
        <dbReference type="ARBA" id="ARBA00000198"/>
    </source>
</evidence>
<dbReference type="GO" id="GO:0016301">
    <property type="term" value="F:kinase activity"/>
    <property type="evidence" value="ECO:0007669"/>
    <property type="project" value="UniProtKB-KW"/>
</dbReference>
<evidence type="ECO:0000256" key="3">
    <source>
        <dbReference type="ARBA" id="ARBA00013253"/>
    </source>
</evidence>
<evidence type="ECO:0000256" key="6">
    <source>
        <dbReference type="ARBA" id="ARBA00022777"/>
    </source>
</evidence>
<dbReference type="EC" id="2.7.6.3" evidence="3"/>
<keyword evidence="4 10" id="KW-0808">Transferase</keyword>
<dbReference type="GO" id="GO:0046656">
    <property type="term" value="P:folic acid biosynthetic process"/>
    <property type="evidence" value="ECO:0007669"/>
    <property type="project" value="UniProtKB-KW"/>
</dbReference>
<sequence>MTRPRRAVLAFGSNLAGPLSGPEEQIRVAAAALADRTGVTPVAASAMYATAPWGVTDQAEFRNSVLIVDTTLSPLELLHTGQTLEQDARRVRERHWGPRTLDIDLVHIEGETSDTDELRLPHPWAHERAFVLVPWLDADPHAALSGRAVTEWLAELGPDAATAGIRALPEVEWAP</sequence>
<dbReference type="InterPro" id="IPR000550">
    <property type="entry name" value="Hppk"/>
</dbReference>
<dbReference type="EMBL" id="DWVP01000020">
    <property type="protein sequence ID" value="HJC85579.1"/>
    <property type="molecule type" value="Genomic_DNA"/>
</dbReference>
<reference evidence="10" key="2">
    <citation type="submission" date="2021-04" db="EMBL/GenBank/DDBJ databases">
        <authorList>
            <person name="Gilroy R."/>
        </authorList>
    </citation>
    <scope>NUCLEOTIDE SEQUENCE</scope>
    <source>
        <strain evidence="10">ChiHjej13B12-4958</strain>
    </source>
</reference>
<comment type="pathway">
    <text evidence="2">Cofactor biosynthesis; tetrahydrofolate biosynthesis; 2-amino-4-hydroxy-6-hydroxymethyl-7,8-dihydropteridine diphosphate from 7,8-dihydroneopterin triphosphate: step 4/4.</text>
</comment>
<dbReference type="GO" id="GO:0005524">
    <property type="term" value="F:ATP binding"/>
    <property type="evidence" value="ECO:0007669"/>
    <property type="project" value="UniProtKB-KW"/>
</dbReference>
<feature type="domain" description="7,8-dihydro-6-hydroxymethylpterin-pyrophosphokinase" evidence="9">
    <location>
        <begin position="95"/>
        <end position="106"/>
    </location>
</feature>
<dbReference type="PANTHER" id="PTHR43071">
    <property type="entry name" value="2-AMINO-4-HYDROXY-6-HYDROXYMETHYLDIHYDROPTERIDINE PYROPHOSPHOKINASE"/>
    <property type="match status" value="1"/>
</dbReference>
<dbReference type="InterPro" id="IPR035907">
    <property type="entry name" value="Hppk_sf"/>
</dbReference>
<evidence type="ECO:0000256" key="4">
    <source>
        <dbReference type="ARBA" id="ARBA00022679"/>
    </source>
</evidence>
<keyword evidence="8" id="KW-0289">Folate biosynthesis</keyword>
<keyword evidence="6" id="KW-0418">Kinase</keyword>
<evidence type="ECO:0000259" key="9">
    <source>
        <dbReference type="PROSITE" id="PS00794"/>
    </source>
</evidence>
<evidence type="ECO:0000313" key="11">
    <source>
        <dbReference type="Proteomes" id="UP000823858"/>
    </source>
</evidence>
<proteinExistence type="predicted"/>
<dbReference type="NCBIfam" id="TIGR01498">
    <property type="entry name" value="folK"/>
    <property type="match status" value="1"/>
</dbReference>
<dbReference type="SUPFAM" id="SSF55083">
    <property type="entry name" value="6-hydroxymethyl-7,8-dihydropterin pyrophosphokinase, HPPK"/>
    <property type="match status" value="1"/>
</dbReference>
<keyword evidence="5" id="KW-0547">Nucleotide-binding</keyword>
<gene>
    <name evidence="10" type="primary">folK</name>
    <name evidence="10" type="ORF">H9751_08555</name>
</gene>
<reference evidence="10" key="1">
    <citation type="journal article" date="2021" name="PeerJ">
        <title>Extensive microbial diversity within the chicken gut microbiome revealed by metagenomics and culture.</title>
        <authorList>
            <person name="Gilroy R."/>
            <person name="Ravi A."/>
            <person name="Getino M."/>
            <person name="Pursley I."/>
            <person name="Horton D.L."/>
            <person name="Alikhan N.F."/>
            <person name="Baker D."/>
            <person name="Gharbi K."/>
            <person name="Hall N."/>
            <person name="Watson M."/>
            <person name="Adriaenssens E.M."/>
            <person name="Foster-Nyarko E."/>
            <person name="Jarju S."/>
            <person name="Secka A."/>
            <person name="Antonio M."/>
            <person name="Oren A."/>
            <person name="Chaudhuri R.R."/>
            <person name="La Ragione R."/>
            <person name="Hildebrand F."/>
            <person name="Pallen M.J."/>
        </authorList>
    </citation>
    <scope>NUCLEOTIDE SEQUENCE</scope>
    <source>
        <strain evidence="10">ChiHjej13B12-4958</strain>
    </source>
</reference>
<evidence type="ECO:0000256" key="2">
    <source>
        <dbReference type="ARBA" id="ARBA00005051"/>
    </source>
</evidence>
<dbReference type="AlphaFoldDB" id="A0A9D2QGD5"/>
<dbReference type="GO" id="GO:0003848">
    <property type="term" value="F:2-amino-4-hydroxy-6-hydroxymethyldihydropteridine diphosphokinase activity"/>
    <property type="evidence" value="ECO:0007669"/>
    <property type="project" value="UniProtKB-EC"/>
</dbReference>
<name>A0A9D2QGD5_9CORY</name>